<dbReference type="AlphaFoldDB" id="A0A7S0AQG4"/>
<feature type="compositionally biased region" description="Low complexity" evidence="1">
    <location>
        <begin position="239"/>
        <end position="248"/>
    </location>
</feature>
<feature type="region of interest" description="Disordered" evidence="1">
    <location>
        <begin position="51"/>
        <end position="72"/>
    </location>
</feature>
<proteinExistence type="predicted"/>
<protein>
    <submittedName>
        <fullName evidence="2">Uncharacterized protein</fullName>
    </submittedName>
</protein>
<feature type="region of interest" description="Disordered" evidence="1">
    <location>
        <begin position="224"/>
        <end position="254"/>
    </location>
</feature>
<evidence type="ECO:0000313" key="2">
    <source>
        <dbReference type="EMBL" id="CAD8369180.1"/>
    </source>
</evidence>
<dbReference type="EMBL" id="HBEJ01009027">
    <property type="protein sequence ID" value="CAD8369180.1"/>
    <property type="molecule type" value="Transcribed_RNA"/>
</dbReference>
<feature type="compositionally biased region" description="Polar residues" evidence="1">
    <location>
        <begin position="55"/>
        <end position="68"/>
    </location>
</feature>
<feature type="compositionally biased region" description="Low complexity" evidence="1">
    <location>
        <begin position="10"/>
        <end position="25"/>
    </location>
</feature>
<reference evidence="2" key="1">
    <citation type="submission" date="2021-01" db="EMBL/GenBank/DDBJ databases">
        <authorList>
            <person name="Corre E."/>
            <person name="Pelletier E."/>
            <person name="Niang G."/>
            <person name="Scheremetjew M."/>
            <person name="Finn R."/>
            <person name="Kale V."/>
            <person name="Holt S."/>
            <person name="Cochrane G."/>
            <person name="Meng A."/>
            <person name="Brown T."/>
            <person name="Cohen L."/>
        </authorList>
    </citation>
    <scope>NUCLEOTIDE SEQUENCE</scope>
    <source>
        <strain evidence="2">CCMP3303</strain>
    </source>
</reference>
<feature type="region of interest" description="Disordered" evidence="1">
    <location>
        <begin position="1"/>
        <end position="26"/>
    </location>
</feature>
<organism evidence="2">
    <name type="scientific">Minutocellus polymorphus</name>
    <dbReference type="NCBI Taxonomy" id="265543"/>
    <lineage>
        <taxon>Eukaryota</taxon>
        <taxon>Sar</taxon>
        <taxon>Stramenopiles</taxon>
        <taxon>Ochrophyta</taxon>
        <taxon>Bacillariophyta</taxon>
        <taxon>Mediophyceae</taxon>
        <taxon>Cymatosirophycidae</taxon>
        <taxon>Cymatosirales</taxon>
        <taxon>Cymatosiraceae</taxon>
        <taxon>Minutocellus</taxon>
    </lineage>
</organism>
<name>A0A7S0AQG4_9STRA</name>
<sequence length="254" mass="27710">MTAAQTLCLSGRSSPPAPGASASSGFAQRSKLLHSLGVVCASEDTMTHLSPAMKDTSNALPSPPSRANSGGLKKPRLLVQSSIPASVPVPGKGAGLSSVTSSQHLTLAKTKMQEPLKFSKDVSVSTTKTTTKPKRRGIAFDESVNVVPIPMRTDYSKRMRDRMFHDRKELETMAARNSIEFAAEGWDWRTVTEEDGMYTCSVTGTKVHPIHIQRYQLAQQRQKAEQLAGSNPKKHLQQRRTTIAATRRQAVEEP</sequence>
<accession>A0A7S0AQG4</accession>
<gene>
    <name evidence="2" type="ORF">MPOL1434_LOCUS5305</name>
</gene>
<evidence type="ECO:0000256" key="1">
    <source>
        <dbReference type="SAM" id="MobiDB-lite"/>
    </source>
</evidence>